<dbReference type="OrthoDB" id="8017424at2"/>
<keyword evidence="1" id="KW-0472">Membrane</keyword>
<dbReference type="AlphaFoldDB" id="A0A1G8J560"/>
<reference evidence="2 3" key="1">
    <citation type="submission" date="2016-10" db="EMBL/GenBank/DDBJ databases">
        <authorList>
            <person name="de Groot N.N."/>
        </authorList>
    </citation>
    <scope>NUCLEOTIDE SEQUENCE [LARGE SCALE GENOMIC DNA]</scope>
    <source>
        <strain evidence="2 3">DSM 21771</strain>
    </source>
</reference>
<proteinExistence type="predicted"/>
<name>A0A1G8J560_9BACI</name>
<feature type="transmembrane region" description="Helical" evidence="1">
    <location>
        <begin position="143"/>
        <end position="165"/>
    </location>
</feature>
<evidence type="ECO:0000313" key="3">
    <source>
        <dbReference type="Proteomes" id="UP000198853"/>
    </source>
</evidence>
<dbReference type="Pfam" id="PF09819">
    <property type="entry name" value="ABC_cobalt"/>
    <property type="match status" value="1"/>
</dbReference>
<evidence type="ECO:0000256" key="1">
    <source>
        <dbReference type="SAM" id="Phobius"/>
    </source>
</evidence>
<dbReference type="RefSeq" id="WP_090395537.1">
    <property type="nucleotide sequence ID" value="NZ_FNEN01000001.1"/>
</dbReference>
<dbReference type="InterPro" id="IPR017195">
    <property type="entry name" value="ABC_thiamin-permease_prd"/>
</dbReference>
<accession>A0A1G8J560</accession>
<feature type="transmembrane region" description="Helical" evidence="1">
    <location>
        <begin position="68"/>
        <end position="86"/>
    </location>
</feature>
<keyword evidence="1" id="KW-0812">Transmembrane</keyword>
<keyword evidence="3" id="KW-1185">Reference proteome</keyword>
<dbReference type="Proteomes" id="UP000198853">
    <property type="component" value="Unassembled WGS sequence"/>
</dbReference>
<organism evidence="2 3">
    <name type="scientific">Natribacillus halophilus</name>
    <dbReference type="NCBI Taxonomy" id="549003"/>
    <lineage>
        <taxon>Bacteria</taxon>
        <taxon>Bacillati</taxon>
        <taxon>Bacillota</taxon>
        <taxon>Bacilli</taxon>
        <taxon>Bacillales</taxon>
        <taxon>Bacillaceae</taxon>
        <taxon>Natribacillus</taxon>
    </lineage>
</organism>
<feature type="transmembrane region" description="Helical" evidence="1">
    <location>
        <begin position="92"/>
        <end position="111"/>
    </location>
</feature>
<gene>
    <name evidence="2" type="ORF">SAMN04488123_10130</name>
</gene>
<evidence type="ECO:0000313" key="2">
    <source>
        <dbReference type="EMBL" id="SDI26379.1"/>
    </source>
</evidence>
<feature type="transmembrane region" description="Helical" evidence="1">
    <location>
        <begin position="39"/>
        <end position="63"/>
    </location>
</feature>
<feature type="transmembrane region" description="Helical" evidence="1">
    <location>
        <begin position="118"/>
        <end position="137"/>
    </location>
</feature>
<dbReference type="EMBL" id="FNEN01000001">
    <property type="protein sequence ID" value="SDI26379.1"/>
    <property type="molecule type" value="Genomic_DNA"/>
</dbReference>
<feature type="transmembrane region" description="Helical" evidence="1">
    <location>
        <begin position="12"/>
        <end position="33"/>
    </location>
</feature>
<dbReference type="PIRSF" id="PIRSF037394">
    <property type="entry name" value="ABC_thiamine-permease_YkoE_prd"/>
    <property type="match status" value="1"/>
</dbReference>
<sequence>MIPTRKLQLRDIIVMSAISIVFGILYLIWIFAAGLLSGVIGPMGGALLSGLWIMACIVCAYIIRKPGVAFMGEMIAAFTEVLIGSVSAGSVLLLGFTQGIGCEIVIALFLWRRYSLPILMLAGMGGTTANFITSYFVSGWSQFAPSLLMVMLGTMLISGALAAWLSKGIADQLARTGVLNDFALGREKLQQQREESNHGLRAN</sequence>
<protein>
    <submittedName>
        <fullName evidence="2">Energy-coupling factor transport system substrate-specific component</fullName>
    </submittedName>
</protein>
<keyword evidence="1" id="KW-1133">Transmembrane helix</keyword>